<proteinExistence type="predicted"/>
<gene>
    <name evidence="1" type="ORF">AMORRO_LOCUS14391</name>
</gene>
<dbReference type="EMBL" id="CAJVPV010028332">
    <property type="protein sequence ID" value="CAG8736208.1"/>
    <property type="molecule type" value="Genomic_DNA"/>
</dbReference>
<accession>A0A9N9NIL2</accession>
<reference evidence="1" key="1">
    <citation type="submission" date="2021-06" db="EMBL/GenBank/DDBJ databases">
        <authorList>
            <person name="Kallberg Y."/>
            <person name="Tangrot J."/>
            <person name="Rosling A."/>
        </authorList>
    </citation>
    <scope>NUCLEOTIDE SEQUENCE</scope>
    <source>
        <strain evidence="1">CL551</strain>
    </source>
</reference>
<evidence type="ECO:0000313" key="2">
    <source>
        <dbReference type="Proteomes" id="UP000789342"/>
    </source>
</evidence>
<feature type="non-terminal residue" evidence="1">
    <location>
        <position position="1"/>
    </location>
</feature>
<organism evidence="1 2">
    <name type="scientific">Acaulospora morrowiae</name>
    <dbReference type="NCBI Taxonomy" id="94023"/>
    <lineage>
        <taxon>Eukaryota</taxon>
        <taxon>Fungi</taxon>
        <taxon>Fungi incertae sedis</taxon>
        <taxon>Mucoromycota</taxon>
        <taxon>Glomeromycotina</taxon>
        <taxon>Glomeromycetes</taxon>
        <taxon>Diversisporales</taxon>
        <taxon>Acaulosporaceae</taxon>
        <taxon>Acaulospora</taxon>
    </lineage>
</organism>
<protein>
    <submittedName>
        <fullName evidence="1">15046_t:CDS:1</fullName>
    </submittedName>
</protein>
<keyword evidence="2" id="KW-1185">Reference proteome</keyword>
<feature type="non-terminal residue" evidence="1">
    <location>
        <position position="89"/>
    </location>
</feature>
<sequence length="89" mass="10312">EEETLSSEFGIALRVRVQYLGSFVLFFDEHDFIELIRLPFITLQIQAGMSKEIVVLIFAFSAIIDYIEEGEKKIRQLPTQNFQDLINDA</sequence>
<evidence type="ECO:0000313" key="1">
    <source>
        <dbReference type="EMBL" id="CAG8736208.1"/>
    </source>
</evidence>
<dbReference type="Proteomes" id="UP000789342">
    <property type="component" value="Unassembled WGS sequence"/>
</dbReference>
<dbReference type="AlphaFoldDB" id="A0A9N9NIL2"/>
<name>A0A9N9NIL2_9GLOM</name>
<comment type="caution">
    <text evidence="1">The sequence shown here is derived from an EMBL/GenBank/DDBJ whole genome shotgun (WGS) entry which is preliminary data.</text>
</comment>